<dbReference type="Proteomes" id="UP000183015">
    <property type="component" value="Unassembled WGS sequence"/>
</dbReference>
<evidence type="ECO:0000313" key="1">
    <source>
        <dbReference type="EMBL" id="SEM05466.1"/>
    </source>
</evidence>
<proteinExistence type="predicted"/>
<protein>
    <recommendedName>
        <fullName evidence="3">DUF2993 domain-containing protein</fullName>
    </recommendedName>
</protein>
<name>A0A1H7V8E8_STRJI</name>
<dbReference type="InterPro" id="IPR021373">
    <property type="entry name" value="DUF2993"/>
</dbReference>
<gene>
    <name evidence="1" type="ORF">SAMN05414137_117157</name>
</gene>
<evidence type="ECO:0000313" key="2">
    <source>
        <dbReference type="Proteomes" id="UP000183015"/>
    </source>
</evidence>
<dbReference type="eggNOG" id="ENOG5030MHH">
    <property type="taxonomic scope" value="Bacteria"/>
</dbReference>
<dbReference type="OrthoDB" id="4248336at2"/>
<dbReference type="RefSeq" id="WP_143094569.1">
    <property type="nucleotide sequence ID" value="NZ_BBPN01000004.1"/>
</dbReference>
<evidence type="ECO:0008006" key="3">
    <source>
        <dbReference type="Google" id="ProtNLM"/>
    </source>
</evidence>
<reference evidence="2" key="1">
    <citation type="submission" date="2016-10" db="EMBL/GenBank/DDBJ databases">
        <authorList>
            <person name="Varghese N."/>
        </authorList>
    </citation>
    <scope>NUCLEOTIDE SEQUENCE [LARGE SCALE GENOMIC DNA]</scope>
    <source>
        <strain evidence="2">DSM 45096 / BCRC 16803 / CGMCC 4.1857 / CIP 109030 / JCM 12277 / KCTC 19219 / NBRC 100920 / 33214</strain>
    </source>
</reference>
<dbReference type="Pfam" id="PF11209">
    <property type="entry name" value="LmeA"/>
    <property type="match status" value="1"/>
</dbReference>
<dbReference type="EMBL" id="FOAZ01000017">
    <property type="protein sequence ID" value="SEM05466.1"/>
    <property type="molecule type" value="Genomic_DNA"/>
</dbReference>
<keyword evidence="2" id="KW-1185">Reference proteome</keyword>
<accession>A0A1H7V8E8</accession>
<organism evidence="1 2">
    <name type="scientific">Streptacidiphilus jiangxiensis</name>
    <dbReference type="NCBI Taxonomy" id="235985"/>
    <lineage>
        <taxon>Bacteria</taxon>
        <taxon>Bacillati</taxon>
        <taxon>Actinomycetota</taxon>
        <taxon>Actinomycetes</taxon>
        <taxon>Kitasatosporales</taxon>
        <taxon>Streptomycetaceae</taxon>
        <taxon>Streptacidiphilus</taxon>
    </lineage>
</organism>
<dbReference type="AlphaFoldDB" id="A0A1H7V8E8"/>
<sequence length="234" mass="23167">MSPRVGPTPRGRRVLAVAAALTVTVAVAAGAGEYAADRVIRDRIAAAAPALGADLTVGESGSALWDVAEQRIPRLDVSSDDATLGQLGPVDVQARLDDVRFDGAAATVSGSSAEVTVPAQAVADAVQAAAPSVTVGGVTARPGSGTLVVALGLGGAAQLTLRPVLQDGRVVVTAVSATVLGAPVPADRLAALTAGIGRGARQDYPLGLHATSVAVTADGLRIQLTGGPSPLRRQ</sequence>
<dbReference type="STRING" id="235985.SAMN05414137_117157"/>